<organism evidence="1">
    <name type="scientific">hydrothermal vent metagenome</name>
    <dbReference type="NCBI Taxonomy" id="652676"/>
    <lineage>
        <taxon>unclassified sequences</taxon>
        <taxon>metagenomes</taxon>
        <taxon>ecological metagenomes</taxon>
    </lineage>
</organism>
<reference evidence="1" key="1">
    <citation type="submission" date="2015-10" db="EMBL/GenBank/DDBJ databases">
        <authorList>
            <person name="Gilbert D.G."/>
        </authorList>
    </citation>
    <scope>NUCLEOTIDE SEQUENCE</scope>
</reference>
<proteinExistence type="predicted"/>
<gene>
    <name evidence="1" type="ORF">MGWOODY_Smn1734</name>
</gene>
<dbReference type="AlphaFoldDB" id="A0A160TI69"/>
<protein>
    <submittedName>
        <fullName evidence="1">Phage protein</fullName>
    </submittedName>
</protein>
<sequence>MSTGRPTAYRPDFAEQARKLCRNGATDREIADILGVCVRTFYRWRAGHDAFAEALTAGKELADDRVERALYERACGYEYRDVKIFNPGGAKEPVIVPVTVHVPADVGAARQWLASRRPRPWAGEKEPEETDMSRRWQEALVRFDEKRPQREAAEAARFAESVEKRVAEELARRGLQE</sequence>
<name>A0A160TI69_9ZZZZ</name>
<dbReference type="Pfam" id="PF13384">
    <property type="entry name" value="HTH_23"/>
    <property type="match status" value="1"/>
</dbReference>
<dbReference type="SUPFAM" id="SSF46689">
    <property type="entry name" value="Homeodomain-like"/>
    <property type="match status" value="1"/>
</dbReference>
<dbReference type="EMBL" id="CZQE01000165">
    <property type="protein sequence ID" value="CUS44670.1"/>
    <property type="molecule type" value="Genomic_DNA"/>
</dbReference>
<evidence type="ECO:0000313" key="1">
    <source>
        <dbReference type="EMBL" id="CUS44670.1"/>
    </source>
</evidence>
<dbReference type="InterPro" id="IPR009057">
    <property type="entry name" value="Homeodomain-like_sf"/>
</dbReference>
<dbReference type="Gene3D" id="1.10.10.60">
    <property type="entry name" value="Homeodomain-like"/>
    <property type="match status" value="1"/>
</dbReference>
<accession>A0A160TI69</accession>